<protein>
    <submittedName>
        <fullName evidence="2">Uncharacterized protein</fullName>
    </submittedName>
</protein>
<keyword evidence="3" id="KW-1185">Reference proteome</keyword>
<sequence>MEVLYTTICKCLLQVENLQQQTNCSVSVFAGWRECMDGICFIEEKKKKKKKKKKKNKAETNSCWSVIIARLLLTGLISFVPLSTTQQ</sequence>
<keyword evidence="1" id="KW-0812">Transmembrane</keyword>
<keyword evidence="1" id="KW-0472">Membrane</keyword>
<dbReference type="Proteomes" id="UP000054805">
    <property type="component" value="Unassembled WGS sequence"/>
</dbReference>
<dbReference type="EMBL" id="JYDS01000008">
    <property type="protein sequence ID" value="KRZ33583.1"/>
    <property type="molecule type" value="Genomic_DNA"/>
</dbReference>
<accession>A0A0V1JF60</accession>
<name>A0A0V1JF60_TRIPS</name>
<evidence type="ECO:0000256" key="1">
    <source>
        <dbReference type="SAM" id="Phobius"/>
    </source>
</evidence>
<dbReference type="AlphaFoldDB" id="A0A0V1JF60"/>
<proteinExistence type="predicted"/>
<evidence type="ECO:0000313" key="3">
    <source>
        <dbReference type="Proteomes" id="UP000054805"/>
    </source>
</evidence>
<comment type="caution">
    <text evidence="2">The sequence shown here is derived from an EMBL/GenBank/DDBJ whole genome shotgun (WGS) entry which is preliminary data.</text>
</comment>
<evidence type="ECO:0000313" key="2">
    <source>
        <dbReference type="EMBL" id="KRZ33583.1"/>
    </source>
</evidence>
<organism evidence="2 3">
    <name type="scientific">Trichinella pseudospiralis</name>
    <name type="common">Parasitic roundworm</name>
    <dbReference type="NCBI Taxonomy" id="6337"/>
    <lineage>
        <taxon>Eukaryota</taxon>
        <taxon>Metazoa</taxon>
        <taxon>Ecdysozoa</taxon>
        <taxon>Nematoda</taxon>
        <taxon>Enoplea</taxon>
        <taxon>Dorylaimia</taxon>
        <taxon>Trichinellida</taxon>
        <taxon>Trichinellidae</taxon>
        <taxon>Trichinella</taxon>
    </lineage>
</organism>
<reference evidence="2 3" key="1">
    <citation type="submission" date="2015-01" db="EMBL/GenBank/DDBJ databases">
        <title>Evolution of Trichinella species and genotypes.</title>
        <authorList>
            <person name="Korhonen P.K."/>
            <person name="Edoardo P."/>
            <person name="Giuseppe L.R."/>
            <person name="Gasser R.B."/>
        </authorList>
    </citation>
    <scope>NUCLEOTIDE SEQUENCE [LARGE SCALE GENOMIC DNA]</scope>
    <source>
        <strain evidence="2">ISS588</strain>
    </source>
</reference>
<gene>
    <name evidence="2" type="ORF">T4B_4867</name>
</gene>
<feature type="transmembrane region" description="Helical" evidence="1">
    <location>
        <begin position="62"/>
        <end position="82"/>
    </location>
</feature>
<keyword evidence="1" id="KW-1133">Transmembrane helix</keyword>